<proteinExistence type="predicted"/>
<sequence length="269" mass="30093">MKTGILCMVSFLCTLQNSWASSIAPETPVVENTSSVILIFALCTLIVLLLGLLFFLYYLNTALRVMFAADNKEEKPLFDFTGAVPVDREHEILMDHNYDGIRELDNNLPTWWVYLFYATIIFAGGYFYYYQTSGYGDTQVQEYEKSLIAAQEEMKLYASKVDENSATVLTDATAIEEGKKLFLENCAACHGKLGEGGVGPNFADDYWLHGGDIKEIFKTVKYGVPEKGMISWQSQISPVQIQQVSSYILTLKGTNPPNPKAPQGELVQK</sequence>
<keyword evidence="5" id="KW-0812">Transmembrane</keyword>
<dbReference type="InterPro" id="IPR036909">
    <property type="entry name" value="Cyt_c-like_dom_sf"/>
</dbReference>
<dbReference type="InterPro" id="IPR009056">
    <property type="entry name" value="Cyt_c-like_dom"/>
</dbReference>
<dbReference type="PANTHER" id="PTHR33751">
    <property type="entry name" value="CBB3-TYPE CYTOCHROME C OXIDASE SUBUNIT FIXP"/>
    <property type="match status" value="1"/>
</dbReference>
<dbReference type="KEGG" id="chu:CHU_1140"/>
<dbReference type="Pfam" id="PF13442">
    <property type="entry name" value="Cytochrome_CBB3"/>
    <property type="match status" value="1"/>
</dbReference>
<dbReference type="InterPro" id="IPR032858">
    <property type="entry name" value="CcoP_N"/>
</dbReference>
<dbReference type="RefSeq" id="WP_011584530.1">
    <property type="nucleotide sequence ID" value="NC_008255.1"/>
</dbReference>
<feature type="domain" description="Cytochrome c" evidence="6">
    <location>
        <begin position="173"/>
        <end position="252"/>
    </location>
</feature>
<dbReference type="PANTHER" id="PTHR33751:SF1">
    <property type="entry name" value="CBB3-TYPE CYTOCHROME C OXIDASE SUBUNIT FIXP"/>
    <property type="match status" value="1"/>
</dbReference>
<dbReference type="Proteomes" id="UP000001822">
    <property type="component" value="Chromosome"/>
</dbReference>
<dbReference type="SUPFAM" id="SSF46626">
    <property type="entry name" value="Cytochrome c"/>
    <property type="match status" value="1"/>
</dbReference>
<evidence type="ECO:0000256" key="4">
    <source>
        <dbReference type="PROSITE-ProRule" id="PRU00433"/>
    </source>
</evidence>
<evidence type="ECO:0000313" key="7">
    <source>
        <dbReference type="EMBL" id="ABG58415.1"/>
    </source>
</evidence>
<keyword evidence="5" id="KW-1133">Transmembrane helix</keyword>
<keyword evidence="8" id="KW-1185">Reference proteome</keyword>
<evidence type="ECO:0000256" key="5">
    <source>
        <dbReference type="SAM" id="Phobius"/>
    </source>
</evidence>
<evidence type="ECO:0000256" key="1">
    <source>
        <dbReference type="ARBA" id="ARBA00022617"/>
    </source>
</evidence>
<protein>
    <submittedName>
        <fullName evidence="7">Cytochrome c, mono-and diheme variant</fullName>
    </submittedName>
</protein>
<gene>
    <name evidence="7" type="primary">cytC</name>
    <name evidence="7" type="ordered locus">CHU_1140</name>
</gene>
<organism evidence="7 8">
    <name type="scientific">Cytophaga hutchinsonii (strain ATCC 33406 / DSM 1761 / CIP 103989 / NBRC 15051 / NCIMB 9469 / D465)</name>
    <dbReference type="NCBI Taxonomy" id="269798"/>
    <lineage>
        <taxon>Bacteria</taxon>
        <taxon>Pseudomonadati</taxon>
        <taxon>Bacteroidota</taxon>
        <taxon>Cytophagia</taxon>
        <taxon>Cytophagales</taxon>
        <taxon>Cytophagaceae</taxon>
        <taxon>Cytophaga</taxon>
    </lineage>
</organism>
<dbReference type="Gene3D" id="6.10.280.130">
    <property type="match status" value="1"/>
</dbReference>
<evidence type="ECO:0000259" key="6">
    <source>
        <dbReference type="PROSITE" id="PS51007"/>
    </source>
</evidence>
<keyword evidence="5" id="KW-0472">Membrane</keyword>
<dbReference type="InterPro" id="IPR050597">
    <property type="entry name" value="Cytochrome_c_Oxidase_Subunit"/>
</dbReference>
<dbReference type="PROSITE" id="PS51007">
    <property type="entry name" value="CYTC"/>
    <property type="match status" value="1"/>
</dbReference>
<evidence type="ECO:0000256" key="3">
    <source>
        <dbReference type="ARBA" id="ARBA00023004"/>
    </source>
</evidence>
<dbReference type="Gene3D" id="1.10.760.10">
    <property type="entry name" value="Cytochrome c-like domain"/>
    <property type="match status" value="1"/>
</dbReference>
<dbReference type="GO" id="GO:0020037">
    <property type="term" value="F:heme binding"/>
    <property type="evidence" value="ECO:0007669"/>
    <property type="project" value="InterPro"/>
</dbReference>
<keyword evidence="3 4" id="KW-0408">Iron</keyword>
<keyword evidence="1 4" id="KW-0349">Heme</keyword>
<dbReference type="GO" id="GO:0009055">
    <property type="term" value="F:electron transfer activity"/>
    <property type="evidence" value="ECO:0007669"/>
    <property type="project" value="InterPro"/>
</dbReference>
<name>A0A6N4SQ57_CYTH3</name>
<dbReference type="InterPro" id="IPR038414">
    <property type="entry name" value="CcoP_N_sf"/>
</dbReference>
<keyword evidence="2 4" id="KW-0479">Metal-binding</keyword>
<evidence type="ECO:0000313" key="8">
    <source>
        <dbReference type="Proteomes" id="UP000001822"/>
    </source>
</evidence>
<reference evidence="7 8" key="1">
    <citation type="journal article" date="2007" name="Appl. Environ. Microbiol.">
        <title>Genome sequence of the cellulolytic gliding bacterium Cytophaga hutchinsonii.</title>
        <authorList>
            <person name="Xie G."/>
            <person name="Bruce D.C."/>
            <person name="Challacombe J.F."/>
            <person name="Chertkov O."/>
            <person name="Detter J.C."/>
            <person name="Gilna P."/>
            <person name="Han C.S."/>
            <person name="Lucas S."/>
            <person name="Misra M."/>
            <person name="Myers G.L."/>
            <person name="Richardson P."/>
            <person name="Tapia R."/>
            <person name="Thayer N."/>
            <person name="Thompson L.S."/>
            <person name="Brettin T.S."/>
            <person name="Henrissat B."/>
            <person name="Wilson D.B."/>
            <person name="McBride M.J."/>
        </authorList>
    </citation>
    <scope>NUCLEOTIDE SEQUENCE [LARGE SCALE GENOMIC DNA]</scope>
    <source>
        <strain evidence="8">ATCC 33406 / DSM 1761 / CIP 103989 / NBRC 15051 / NCIMB 9469 / D465</strain>
    </source>
</reference>
<dbReference type="EMBL" id="CP000383">
    <property type="protein sequence ID" value="ABG58415.1"/>
    <property type="molecule type" value="Genomic_DNA"/>
</dbReference>
<accession>A0A6N4SQ57</accession>
<dbReference type="AlphaFoldDB" id="A0A6N4SQ57"/>
<feature type="transmembrane region" description="Helical" evidence="5">
    <location>
        <begin position="36"/>
        <end position="59"/>
    </location>
</feature>
<dbReference type="GO" id="GO:0046872">
    <property type="term" value="F:metal ion binding"/>
    <property type="evidence" value="ECO:0007669"/>
    <property type="project" value="UniProtKB-KW"/>
</dbReference>
<dbReference type="Pfam" id="PF14715">
    <property type="entry name" value="FixP_N"/>
    <property type="match status" value="1"/>
</dbReference>
<evidence type="ECO:0000256" key="2">
    <source>
        <dbReference type="ARBA" id="ARBA00022723"/>
    </source>
</evidence>
<feature type="transmembrane region" description="Helical" evidence="5">
    <location>
        <begin position="111"/>
        <end position="130"/>
    </location>
</feature>